<keyword evidence="2" id="KW-0812">Transmembrane</keyword>
<keyword evidence="6" id="KW-1185">Reference proteome</keyword>
<feature type="transmembrane region" description="Helical" evidence="2">
    <location>
        <begin position="688"/>
        <end position="710"/>
    </location>
</feature>
<dbReference type="GO" id="GO:0016747">
    <property type="term" value="F:acyltransferase activity, transferring groups other than amino-acyl groups"/>
    <property type="evidence" value="ECO:0007669"/>
    <property type="project" value="InterPro"/>
</dbReference>
<feature type="region of interest" description="Disordered" evidence="1">
    <location>
        <begin position="379"/>
        <end position="400"/>
    </location>
</feature>
<dbReference type="PANTHER" id="PTHR23028">
    <property type="entry name" value="ACETYLTRANSFERASE"/>
    <property type="match status" value="1"/>
</dbReference>
<dbReference type="OrthoDB" id="422716at2759"/>
<evidence type="ECO:0000259" key="3">
    <source>
        <dbReference type="Pfam" id="PF01757"/>
    </source>
</evidence>
<dbReference type="GO" id="GO:0016020">
    <property type="term" value="C:membrane"/>
    <property type="evidence" value="ECO:0007669"/>
    <property type="project" value="TreeGrafter"/>
</dbReference>
<dbReference type="KEGG" id="gtt:GUITHDRAFT_137224"/>
<evidence type="ECO:0000313" key="4">
    <source>
        <dbReference type="EMBL" id="EKX47850.1"/>
    </source>
</evidence>
<feature type="region of interest" description="Disordered" evidence="1">
    <location>
        <begin position="85"/>
        <end position="104"/>
    </location>
</feature>
<dbReference type="InterPro" id="IPR002656">
    <property type="entry name" value="Acyl_transf_3_dom"/>
</dbReference>
<feature type="region of interest" description="Disordered" evidence="1">
    <location>
        <begin position="611"/>
        <end position="654"/>
    </location>
</feature>
<gene>
    <name evidence="4" type="ORF">GUITHDRAFT_137224</name>
</gene>
<feature type="transmembrane region" description="Helical" evidence="2">
    <location>
        <begin position="830"/>
        <end position="850"/>
    </location>
</feature>
<feature type="transmembrane region" description="Helical" evidence="2">
    <location>
        <begin position="731"/>
        <end position="750"/>
    </location>
</feature>
<feature type="transmembrane region" description="Helical" evidence="2">
    <location>
        <begin position="12"/>
        <end position="31"/>
    </location>
</feature>
<dbReference type="GeneID" id="17304417"/>
<dbReference type="EnsemblProtists" id="EKX47850">
    <property type="protein sequence ID" value="EKX47850"/>
    <property type="gene ID" value="GUITHDRAFT_137224"/>
</dbReference>
<dbReference type="HOGENOM" id="CLU_249775_0_0_1"/>
<accession>L1JID8</accession>
<dbReference type="GO" id="GO:0000271">
    <property type="term" value="P:polysaccharide biosynthetic process"/>
    <property type="evidence" value="ECO:0007669"/>
    <property type="project" value="TreeGrafter"/>
</dbReference>
<reference evidence="6" key="2">
    <citation type="submission" date="2012-11" db="EMBL/GenBank/DDBJ databases">
        <authorList>
            <person name="Kuo A."/>
            <person name="Curtis B.A."/>
            <person name="Tanifuji G."/>
            <person name="Burki F."/>
            <person name="Gruber A."/>
            <person name="Irimia M."/>
            <person name="Maruyama S."/>
            <person name="Arias M.C."/>
            <person name="Ball S.G."/>
            <person name="Gile G.H."/>
            <person name="Hirakawa Y."/>
            <person name="Hopkins J.F."/>
            <person name="Rensing S.A."/>
            <person name="Schmutz J."/>
            <person name="Symeonidi A."/>
            <person name="Elias M."/>
            <person name="Eveleigh R.J."/>
            <person name="Herman E.K."/>
            <person name="Klute M.J."/>
            <person name="Nakayama T."/>
            <person name="Obornik M."/>
            <person name="Reyes-Prieto A."/>
            <person name="Armbrust E.V."/>
            <person name="Aves S.J."/>
            <person name="Beiko R.G."/>
            <person name="Coutinho P."/>
            <person name="Dacks J.B."/>
            <person name="Durnford D.G."/>
            <person name="Fast N.M."/>
            <person name="Green B.R."/>
            <person name="Grisdale C."/>
            <person name="Hempe F."/>
            <person name="Henrissat B."/>
            <person name="Hoppner M.P."/>
            <person name="Ishida K.-I."/>
            <person name="Kim E."/>
            <person name="Koreny L."/>
            <person name="Kroth P.G."/>
            <person name="Liu Y."/>
            <person name="Malik S.-B."/>
            <person name="Maier U.G."/>
            <person name="McRose D."/>
            <person name="Mock T."/>
            <person name="Neilson J.A."/>
            <person name="Onodera N.T."/>
            <person name="Poole A.M."/>
            <person name="Pritham E.J."/>
            <person name="Richards T.A."/>
            <person name="Rocap G."/>
            <person name="Roy S.W."/>
            <person name="Sarai C."/>
            <person name="Schaack S."/>
            <person name="Shirato S."/>
            <person name="Slamovits C.H."/>
            <person name="Spencer D.F."/>
            <person name="Suzuki S."/>
            <person name="Worden A.Z."/>
            <person name="Zauner S."/>
            <person name="Barry K."/>
            <person name="Bell C."/>
            <person name="Bharti A.K."/>
            <person name="Crow J.A."/>
            <person name="Grimwood J."/>
            <person name="Kramer R."/>
            <person name="Lindquist E."/>
            <person name="Lucas S."/>
            <person name="Salamov A."/>
            <person name="McFadden G.I."/>
            <person name="Lane C.E."/>
            <person name="Keeling P.J."/>
            <person name="Gray M.W."/>
            <person name="Grigoriev I.V."/>
            <person name="Archibald J.M."/>
        </authorList>
    </citation>
    <scope>NUCLEOTIDE SEQUENCE</scope>
    <source>
        <strain evidence="6">CCMP2712</strain>
    </source>
</reference>
<dbReference type="Pfam" id="PF01757">
    <property type="entry name" value="Acyl_transf_3"/>
    <property type="match status" value="1"/>
</dbReference>
<dbReference type="Proteomes" id="UP000011087">
    <property type="component" value="Unassembled WGS sequence"/>
</dbReference>
<feature type="region of interest" description="Disordered" evidence="1">
    <location>
        <begin position="444"/>
        <end position="477"/>
    </location>
</feature>
<proteinExistence type="predicted"/>
<reference evidence="4 6" key="1">
    <citation type="journal article" date="2012" name="Nature">
        <title>Algal genomes reveal evolutionary mosaicism and the fate of nucleomorphs.</title>
        <authorList>
            <consortium name="DOE Joint Genome Institute"/>
            <person name="Curtis B.A."/>
            <person name="Tanifuji G."/>
            <person name="Burki F."/>
            <person name="Gruber A."/>
            <person name="Irimia M."/>
            <person name="Maruyama S."/>
            <person name="Arias M.C."/>
            <person name="Ball S.G."/>
            <person name="Gile G.H."/>
            <person name="Hirakawa Y."/>
            <person name="Hopkins J.F."/>
            <person name="Kuo A."/>
            <person name="Rensing S.A."/>
            <person name="Schmutz J."/>
            <person name="Symeonidi A."/>
            <person name="Elias M."/>
            <person name="Eveleigh R.J."/>
            <person name="Herman E.K."/>
            <person name="Klute M.J."/>
            <person name="Nakayama T."/>
            <person name="Obornik M."/>
            <person name="Reyes-Prieto A."/>
            <person name="Armbrust E.V."/>
            <person name="Aves S.J."/>
            <person name="Beiko R.G."/>
            <person name="Coutinho P."/>
            <person name="Dacks J.B."/>
            <person name="Durnford D.G."/>
            <person name="Fast N.M."/>
            <person name="Green B.R."/>
            <person name="Grisdale C.J."/>
            <person name="Hempel F."/>
            <person name="Henrissat B."/>
            <person name="Hoppner M.P."/>
            <person name="Ishida K."/>
            <person name="Kim E."/>
            <person name="Koreny L."/>
            <person name="Kroth P.G."/>
            <person name="Liu Y."/>
            <person name="Malik S.B."/>
            <person name="Maier U.G."/>
            <person name="McRose D."/>
            <person name="Mock T."/>
            <person name="Neilson J.A."/>
            <person name="Onodera N.T."/>
            <person name="Poole A.M."/>
            <person name="Pritham E.J."/>
            <person name="Richards T.A."/>
            <person name="Rocap G."/>
            <person name="Roy S.W."/>
            <person name="Sarai C."/>
            <person name="Schaack S."/>
            <person name="Shirato S."/>
            <person name="Slamovits C.H."/>
            <person name="Spencer D.F."/>
            <person name="Suzuki S."/>
            <person name="Worden A.Z."/>
            <person name="Zauner S."/>
            <person name="Barry K."/>
            <person name="Bell C."/>
            <person name="Bharti A.K."/>
            <person name="Crow J.A."/>
            <person name="Grimwood J."/>
            <person name="Kramer R."/>
            <person name="Lindquist E."/>
            <person name="Lucas S."/>
            <person name="Salamov A."/>
            <person name="McFadden G.I."/>
            <person name="Lane C.E."/>
            <person name="Keeling P.J."/>
            <person name="Gray M.W."/>
            <person name="Grigoriev I.V."/>
            <person name="Archibald J.M."/>
        </authorList>
    </citation>
    <scope>NUCLEOTIDE SEQUENCE</scope>
    <source>
        <strain evidence="4 6">CCMP2712</strain>
    </source>
</reference>
<evidence type="ECO:0000313" key="5">
    <source>
        <dbReference type="EnsemblProtists" id="EKX47850"/>
    </source>
</evidence>
<reference evidence="5" key="3">
    <citation type="submission" date="2015-06" db="UniProtKB">
        <authorList>
            <consortium name="EnsemblProtists"/>
        </authorList>
    </citation>
    <scope>IDENTIFICATION</scope>
</reference>
<keyword evidence="2" id="KW-0472">Membrane</keyword>
<feature type="transmembrane region" description="Helical" evidence="2">
    <location>
        <begin position="889"/>
        <end position="908"/>
    </location>
</feature>
<name>L1JID8_GUITC</name>
<organism evidence="4">
    <name type="scientific">Guillardia theta (strain CCMP2712)</name>
    <name type="common">Cryptophyte</name>
    <dbReference type="NCBI Taxonomy" id="905079"/>
    <lineage>
        <taxon>Eukaryota</taxon>
        <taxon>Cryptophyceae</taxon>
        <taxon>Pyrenomonadales</taxon>
        <taxon>Geminigeraceae</taxon>
        <taxon>Guillardia</taxon>
    </lineage>
</organism>
<evidence type="ECO:0000313" key="6">
    <source>
        <dbReference type="Proteomes" id="UP000011087"/>
    </source>
</evidence>
<dbReference type="InterPro" id="IPR050879">
    <property type="entry name" value="Acyltransferase_3"/>
</dbReference>
<protein>
    <recommendedName>
        <fullName evidence="3">Acyltransferase 3 domain-containing protein</fullName>
    </recommendedName>
</protein>
<feature type="compositionally biased region" description="Low complexity" evidence="1">
    <location>
        <begin position="623"/>
        <end position="643"/>
    </location>
</feature>
<dbReference type="PANTHER" id="PTHR23028:SF53">
    <property type="entry name" value="ACYL_TRANSF_3 DOMAIN-CONTAINING PROTEIN"/>
    <property type="match status" value="1"/>
</dbReference>
<feature type="transmembrane region" description="Helical" evidence="2">
    <location>
        <begin position="965"/>
        <end position="982"/>
    </location>
</feature>
<keyword evidence="2" id="KW-1133">Transmembrane helix</keyword>
<dbReference type="EMBL" id="JH992988">
    <property type="protein sequence ID" value="EKX47850.1"/>
    <property type="molecule type" value="Genomic_DNA"/>
</dbReference>
<feature type="transmembrane region" description="Helical" evidence="2">
    <location>
        <begin position="787"/>
        <end position="810"/>
    </location>
</feature>
<evidence type="ECO:0000256" key="2">
    <source>
        <dbReference type="SAM" id="Phobius"/>
    </source>
</evidence>
<dbReference type="eggNOG" id="ENOG502S3C0">
    <property type="taxonomic scope" value="Eukaryota"/>
</dbReference>
<feature type="transmembrane region" description="Helical" evidence="2">
    <location>
        <begin position="862"/>
        <end position="883"/>
    </location>
</feature>
<sequence length="1479" mass="166887">MMRKYLGVSTRTVGFFVFAANLFLFLQWSLVNRWRNRNKLALCSILHQKLKAGSRSHGFTSLTDVKSWEELECSRFYRSHELSDSSFRISPPRTPNSSSSPPPSCPQACVGSWQPGDWVQWCPEDERDCGSTFIPSSQDCLYYFYDRWETARCLRDSWVVMLGSSGVTNLGLSWLSSLDPTLSDSFNGPQWYNMSCWTEKGGCSKPLHTVPGFVNFAYMRLDVVFDGGGRVVYKSGDRNLSDAPVVPGGWRLTVIPVQYAHEAVTQLRDAMRCSRDRQASPIVYVQVGQWYLNGFDGKSRAWGLNTSESRTLHALRTTNELFRLYMEDIDWMIRRMKTMRVSAIAIGNMPTSRHACRKREALGCRQGLNRIVEMVVEGHMSGSSARGGGEGREEEEEEEEEVSVFMVDWSSVSIGQQGGAHSSHQAGIMGMQRILSVLCDHEDTRTGRGGEGEGEERAAGGAEERKRAGEPVPGIASRRRSAKQVCGKFSSWSSSCGPSGDWRTMIGRRCDVSLYNITAEDGSSVIREVISGKRSRRTGRLIMSKSTISLKVMKKLSVPTISRRMLELRHGLLLLFALLLVYVLHAGEMEEIDLACLLQLLRSAGRRTKKSQHDSLTSAVPMQSSKQSDADGAASSSSTPGTEAGAGAGRGKGGERLEAISGARLIASLHVVGTHLSRLSSSSSHPYLLQWGYTWVPWFFLLSGYILTFGRVTRRSRADDLDPLQFVWKRLAAVYPLYIFGFAVSLISSLGSHNLLRSFSLSSIIIQMFLLQSWFPSETEHSLQSQCWFLSSIVPFWYMHNTTLKRLLLLDTKWGRFENWADVLVVVLKFHPFCYFHMYVTGMILAIVYVRQKQQGSVPWMWRRGSLIGYSLLLVVFCFPAIRPPASKLLCRLGGLAPLQCLILIGLSQEEDAVARFFKTKFMASLGKFSYCIYILQYIVFWLWGGDEVLSESVKFSADVHQADFGFWFLLVVLAAISYHTIQATHLDSYLNFDPDDPSASAFALFFAVSVLPDPWKNYLFQRGSLSKQTPFAIIYEQGIVDVRLDLQCLSLITVQIPQQDEEDAFWDWENKGLVINPSIAVDPKDSDVLWVAARLHREDKEKHQVQSRRRRKAGSRKVSKAEDVALSVSKWNSRIAVGVLSVSKLTDTHWNTFAPIHPVDIPLPADMNLNSSIWTPCLPPPLRHPVNNSATLRFSTGPEDPRIQFGTSDSQMHITFFSFVPGHRGKTDIPPRCSDPTSYGKFYETIVFAEENRLETKQLSFDGAERQEIEKNWMRFEVKGVVHYIRSLHPYIVVRQSSRKASTQVIVRTEVPAFAQVVQHEKLKIHGGSNAVLVCDGVDSSCYFLAAFHTVDKKGRYLNFAFAFDNERPFSVLALSRQLPLLNNEGQNNFLSGLEVVQAGGNKFVLFTYGCNDDHSRLLKVPLSVVHEWLFPPSHNHYHHFLHQPYPLLTKTLVRSSFRFLDRMIAGNRTRQETKFVF</sequence>
<feature type="domain" description="Acyltransferase 3" evidence="3">
    <location>
        <begin position="659"/>
        <end position="974"/>
    </location>
</feature>
<dbReference type="RefSeq" id="XP_005834830.1">
    <property type="nucleotide sequence ID" value="XM_005834773.1"/>
</dbReference>
<evidence type="ECO:0000256" key="1">
    <source>
        <dbReference type="SAM" id="MobiDB-lite"/>
    </source>
</evidence>
<feature type="compositionally biased region" description="Basic and acidic residues" evidence="1">
    <location>
        <begin position="444"/>
        <end position="469"/>
    </location>
</feature>
<feature type="transmembrane region" description="Helical" evidence="2">
    <location>
        <begin position="929"/>
        <end position="945"/>
    </location>
</feature>
<dbReference type="PaxDb" id="55529-EKX47850"/>